<feature type="compositionally biased region" description="Basic and acidic residues" evidence="8">
    <location>
        <begin position="122"/>
        <end position="152"/>
    </location>
</feature>
<dbReference type="EMBL" id="PYDT01000011">
    <property type="protein sequence ID" value="THU44632.1"/>
    <property type="molecule type" value="Genomic_DNA"/>
</dbReference>
<dbReference type="InterPro" id="IPR032535">
    <property type="entry name" value="Oberon_CC"/>
</dbReference>
<feature type="compositionally biased region" description="Basic and acidic residues" evidence="8">
    <location>
        <begin position="260"/>
        <end position="275"/>
    </location>
</feature>
<evidence type="ECO:0000256" key="1">
    <source>
        <dbReference type="ARBA" id="ARBA00004123"/>
    </source>
</evidence>
<feature type="compositionally biased region" description="Basic and acidic residues" evidence="8">
    <location>
        <begin position="19"/>
        <end position="37"/>
    </location>
</feature>
<dbReference type="Pfam" id="PF16312">
    <property type="entry name" value="Oberon_cc"/>
    <property type="match status" value="1"/>
</dbReference>
<feature type="coiled-coil region" evidence="7">
    <location>
        <begin position="1260"/>
        <end position="1356"/>
    </location>
</feature>
<comment type="caution">
    <text evidence="11">The sequence shown here is derived from an EMBL/GenBank/DDBJ whole genome shotgun (WGS) entry which is preliminary data.</text>
</comment>
<evidence type="ECO:0008006" key="13">
    <source>
        <dbReference type="Google" id="ProtNLM"/>
    </source>
</evidence>
<dbReference type="PRINTS" id="PR01544">
    <property type="entry name" value="ARATH130DUF"/>
</dbReference>
<feature type="compositionally biased region" description="Basic and acidic residues" evidence="8">
    <location>
        <begin position="552"/>
        <end position="564"/>
    </location>
</feature>
<dbReference type="GO" id="GO:0010492">
    <property type="term" value="P:maintenance of shoot apical meristem identity"/>
    <property type="evidence" value="ECO:0007669"/>
    <property type="project" value="TreeGrafter"/>
</dbReference>
<dbReference type="STRING" id="52838.A0A4S8IBR4"/>
<dbReference type="InterPro" id="IPR004082">
    <property type="entry name" value="OBERON"/>
</dbReference>
<dbReference type="GO" id="GO:0010071">
    <property type="term" value="P:root meristem specification"/>
    <property type="evidence" value="ECO:0007669"/>
    <property type="project" value="TreeGrafter"/>
</dbReference>
<dbReference type="GO" id="GO:0010468">
    <property type="term" value="P:regulation of gene expression"/>
    <property type="evidence" value="ECO:0007669"/>
    <property type="project" value="TreeGrafter"/>
</dbReference>
<dbReference type="PANTHER" id="PTHR21736:SF20">
    <property type="entry name" value="PROTEIN OBERON 4"/>
    <property type="match status" value="1"/>
</dbReference>
<evidence type="ECO:0000256" key="5">
    <source>
        <dbReference type="ARBA" id="ARBA00023054"/>
    </source>
</evidence>
<dbReference type="GO" id="GO:0010078">
    <property type="term" value="P:maintenance of root meristem identity"/>
    <property type="evidence" value="ECO:0007669"/>
    <property type="project" value="TreeGrafter"/>
</dbReference>
<evidence type="ECO:0000256" key="8">
    <source>
        <dbReference type="SAM" id="MobiDB-lite"/>
    </source>
</evidence>
<feature type="compositionally biased region" description="Basic and acidic residues" evidence="8">
    <location>
        <begin position="63"/>
        <end position="106"/>
    </location>
</feature>
<proteinExistence type="predicted"/>
<feature type="compositionally biased region" description="Polar residues" evidence="8">
    <location>
        <begin position="356"/>
        <end position="368"/>
    </location>
</feature>
<keyword evidence="6" id="KW-0539">Nucleus</keyword>
<feature type="compositionally biased region" description="Polar residues" evidence="8">
    <location>
        <begin position="843"/>
        <end position="866"/>
    </location>
</feature>
<feature type="region of interest" description="Disordered" evidence="8">
    <location>
        <begin position="351"/>
        <end position="385"/>
    </location>
</feature>
<feature type="region of interest" description="Disordered" evidence="8">
    <location>
        <begin position="843"/>
        <end position="873"/>
    </location>
</feature>
<reference evidence="11 12" key="1">
    <citation type="journal article" date="2019" name="Nat. Plants">
        <title>Genome sequencing of Musa balbisiana reveals subgenome evolution and function divergence in polyploid bananas.</title>
        <authorList>
            <person name="Yao X."/>
        </authorList>
    </citation>
    <scope>NUCLEOTIDE SEQUENCE [LARGE SCALE GENOMIC DNA]</scope>
    <source>
        <strain evidence="12">cv. DH-PKW</strain>
        <tissue evidence="11">Leaves</tissue>
    </source>
</reference>
<sequence length="1359" mass="152400">MKRPRSSSYGEDFDDGNDVVEKLGFRDWPRRNQDPDRSVSSSHRRPSSSKTEGLRKVSSSSSSHDRPLDDDWEPSRHIRRRYDHEPEPFDWRKSYDRYRDGRDGGDRLMQASSPRGSPYGSDRMHRSESFSGLRREFPKGFRSDRDRSRREGNASSSWWRSRSSKELSADEVRKSPSVDSDSVGRRSHATSPDDHRGKVRSRDSPSGVQSRRVEIQTVKTSKSCKESGSSSEMEEGELEPDPIPEPVPEPVAEPSSDSKAATRLESENHKDRDPEYNSLSEEVPYQKETLVGGKKVDVDDNGSVVAKEEGKLTDTTIMDTKNTDDQVRNDQAVDSRLLDVRSKLTDAVMVMDGGSISDQGRNNQSTSVKELDEGSGEGEGMARDAYGDNEVEGKFCGEKCDAVKELDDSRWEGERKAEDTNGDIEVEVKFCATKQEACGEDNSCSQFHGEELAGNHEGQAVEEESKEMTSAISPLKEEKLVEDKEEAKEMTSAISPLKEEKLVEDKEEAQPNEAVVEIEQAVEEEAKVMTSSICPLQKGISMENKKETQCNEAKVETKQKHETANEQGVEAEDEIQQKHETGVEFEVQQKEQSGIDLETEPEGTSSLFDQTREVTCEINHEVVTLTLMRDQSKLNYKDKGKGLAISLSTERDSVEDDDAIEGPSGRGFELVFRSDTSQPEKACSSGIVARRLEDDNLKIEPLDLCLALPGGLFDHSSKYSVPKIETPSCARDIQSLPSSFRTNSNGFTTSISFTSSQPFVHNPSCSLTQNSLDNYDHSVGSHPIFQGVDQVSSGTIWQAQTSNDSKMKGSIPLYQRVLLNGNLSHNLLNTTNGQHQSVPTCIQQSSLPRQMSPTDSHGSHETGSQLNKDKRLLMGERNSSSLCRTEKRDGEQLVLNGSGVTEKILSKIMAEPLHLSGRMLQEMTDHSVAYLRETISEMLTVTDKSRQMREFQEALRRRSDMTMDTLINCPRVLLEILVAIKTGLPDFIRRTTNIKSSDLVEIFLNLKCRNLACRNSLPLDDCDCKVCIDKTGFCSACMCLVCSKFDNASNTCSWVGCDVCLHWCHTDCGLQGSHIRNGLSTSADEGITEMQFHCVACHHPSEMFGFVKEVFKTCAKDWKVDTLAKELQYVKRIFSTSNDLRGKRLHDLADKMLLNLEKKASHSEVVMHILTFLSDSEFNLSSASVSTPKDSSRNEGGRINVACSSKDWLPSVPSEKASLLENTGLVLSMGCDQVGRKARDIELQMSLEKKPVVDELESVIKFKHAEAKMYQERADDARREAESLKHISIAKNSKIDEDYASQIEKLRLSEAEERRRQKFEELQAIEKAHREYFNMKMRMEADIKDLLLKMEATRRNLNT</sequence>
<dbReference type="GO" id="GO:0005634">
    <property type="term" value="C:nucleus"/>
    <property type="evidence" value="ECO:0007669"/>
    <property type="project" value="UniProtKB-SubCell"/>
</dbReference>
<evidence type="ECO:0000256" key="2">
    <source>
        <dbReference type="ARBA" id="ARBA00022723"/>
    </source>
</evidence>
<feature type="region of interest" description="Disordered" evidence="8">
    <location>
        <begin position="552"/>
        <end position="574"/>
    </location>
</feature>
<organism evidence="11 12">
    <name type="scientific">Musa balbisiana</name>
    <name type="common">Banana</name>
    <dbReference type="NCBI Taxonomy" id="52838"/>
    <lineage>
        <taxon>Eukaryota</taxon>
        <taxon>Viridiplantae</taxon>
        <taxon>Streptophyta</taxon>
        <taxon>Embryophyta</taxon>
        <taxon>Tracheophyta</taxon>
        <taxon>Spermatophyta</taxon>
        <taxon>Magnoliopsida</taxon>
        <taxon>Liliopsida</taxon>
        <taxon>Zingiberales</taxon>
        <taxon>Musaceae</taxon>
        <taxon>Musa</taxon>
    </lineage>
</organism>
<dbReference type="GO" id="GO:0008270">
    <property type="term" value="F:zinc ion binding"/>
    <property type="evidence" value="ECO:0007669"/>
    <property type="project" value="UniProtKB-KW"/>
</dbReference>
<dbReference type="CDD" id="cd15612">
    <property type="entry name" value="PHD_OBE1_like"/>
    <property type="match status" value="1"/>
</dbReference>
<evidence type="ECO:0000259" key="10">
    <source>
        <dbReference type="Pfam" id="PF16312"/>
    </source>
</evidence>
<gene>
    <name evidence="11" type="ORF">C4D60_Mb02t09420</name>
</gene>
<name>A0A4S8IBR4_MUSBA</name>
<evidence type="ECO:0000256" key="3">
    <source>
        <dbReference type="ARBA" id="ARBA00022771"/>
    </source>
</evidence>
<feature type="region of interest" description="Disordered" evidence="8">
    <location>
        <begin position="1"/>
        <end position="302"/>
    </location>
</feature>
<feature type="compositionally biased region" description="Acidic residues" evidence="8">
    <location>
        <begin position="232"/>
        <end position="242"/>
    </location>
</feature>
<keyword evidence="12" id="KW-1185">Reference proteome</keyword>
<evidence type="ECO:0000256" key="6">
    <source>
        <dbReference type="ARBA" id="ARBA00023242"/>
    </source>
</evidence>
<keyword evidence="5 7" id="KW-0175">Coiled coil</keyword>
<feature type="compositionally biased region" description="Basic and acidic residues" evidence="8">
    <location>
        <begin position="163"/>
        <end position="176"/>
    </location>
</feature>
<feature type="region of interest" description="Disordered" evidence="8">
    <location>
        <begin position="455"/>
        <end position="474"/>
    </location>
</feature>
<accession>A0A4S8IBR4</accession>
<dbReference type="Proteomes" id="UP000317650">
    <property type="component" value="Chromosome 2"/>
</dbReference>
<dbReference type="Pfam" id="PF07227">
    <property type="entry name" value="PHD_Oberon"/>
    <property type="match status" value="1"/>
</dbReference>
<evidence type="ECO:0000313" key="12">
    <source>
        <dbReference type="Proteomes" id="UP000317650"/>
    </source>
</evidence>
<comment type="subcellular location">
    <subcellularLocation>
        <location evidence="1">Nucleus</location>
    </subcellularLocation>
</comment>
<feature type="domain" description="Oberon coiled-coil region" evidence="10">
    <location>
        <begin position="1239"/>
        <end position="1347"/>
    </location>
</feature>
<dbReference type="InterPro" id="IPR032881">
    <property type="entry name" value="Oberon-like_PHD"/>
</dbReference>
<feature type="compositionally biased region" description="Basic and acidic residues" evidence="8">
    <location>
        <begin position="191"/>
        <end position="203"/>
    </location>
</feature>
<protein>
    <recommendedName>
        <fullName evidence="13">Protein OBERON 4</fullName>
    </recommendedName>
</protein>
<evidence type="ECO:0000259" key="9">
    <source>
        <dbReference type="Pfam" id="PF07227"/>
    </source>
</evidence>
<feature type="region of interest" description="Disordered" evidence="8">
    <location>
        <begin position="481"/>
        <end position="512"/>
    </location>
</feature>
<keyword evidence="3" id="KW-0863">Zinc-finger</keyword>
<dbReference type="InterPro" id="IPR047578">
    <property type="entry name" value="OBE1-like_PHD"/>
</dbReference>
<feature type="domain" description="Oberon-like PHD finger" evidence="9">
    <location>
        <begin position="1008"/>
        <end position="1131"/>
    </location>
</feature>
<evidence type="ECO:0000313" key="11">
    <source>
        <dbReference type="EMBL" id="THU44632.1"/>
    </source>
</evidence>
<keyword evidence="2" id="KW-0479">Metal-binding</keyword>
<keyword evidence="4" id="KW-0862">Zinc</keyword>
<dbReference type="PANTHER" id="PTHR21736">
    <property type="entry name" value="VERNALIZATION-INSENSITIVE PROTEIN 3"/>
    <property type="match status" value="1"/>
</dbReference>
<evidence type="ECO:0000256" key="7">
    <source>
        <dbReference type="SAM" id="Coils"/>
    </source>
</evidence>
<evidence type="ECO:0000256" key="4">
    <source>
        <dbReference type="ARBA" id="ARBA00022833"/>
    </source>
</evidence>